<dbReference type="Gene3D" id="2.60.40.10">
    <property type="entry name" value="Immunoglobulins"/>
    <property type="match status" value="1"/>
</dbReference>
<dbReference type="PANTHER" id="PTHR12080:SF48">
    <property type="entry name" value="IMMUNOGLOBULIN SUBTYPE DOMAIN-CONTAINING PROTEIN"/>
    <property type="match status" value="1"/>
</dbReference>
<dbReference type="InterPro" id="IPR007110">
    <property type="entry name" value="Ig-like_dom"/>
</dbReference>
<comment type="subcellular location">
    <subcellularLocation>
        <location evidence="1">Membrane</location>
    </subcellularLocation>
</comment>
<reference evidence="7 8" key="1">
    <citation type="journal article" date="2021" name="Elife">
        <title>Chloroplast acquisition without the gene transfer in kleptoplastic sea slugs, Plakobranchus ocellatus.</title>
        <authorList>
            <person name="Maeda T."/>
            <person name="Takahashi S."/>
            <person name="Yoshida T."/>
            <person name="Shimamura S."/>
            <person name="Takaki Y."/>
            <person name="Nagai Y."/>
            <person name="Toyoda A."/>
            <person name="Suzuki Y."/>
            <person name="Arimoto A."/>
            <person name="Ishii H."/>
            <person name="Satoh N."/>
            <person name="Nishiyama T."/>
            <person name="Hasebe M."/>
            <person name="Maruyama T."/>
            <person name="Minagawa J."/>
            <person name="Obokata J."/>
            <person name="Shigenobu S."/>
        </authorList>
    </citation>
    <scope>NUCLEOTIDE SEQUENCE [LARGE SCALE GENOMIC DNA]</scope>
</reference>
<dbReference type="InterPro" id="IPR003599">
    <property type="entry name" value="Ig_sub"/>
</dbReference>
<keyword evidence="4" id="KW-0325">Glycoprotein</keyword>
<dbReference type="InterPro" id="IPR013106">
    <property type="entry name" value="Ig_V-set"/>
</dbReference>
<dbReference type="AlphaFoldDB" id="A0AAV4B0F1"/>
<evidence type="ECO:0000259" key="6">
    <source>
        <dbReference type="PROSITE" id="PS50835"/>
    </source>
</evidence>
<keyword evidence="8" id="KW-1185">Reference proteome</keyword>
<proteinExistence type="predicted"/>
<dbReference type="InterPro" id="IPR015631">
    <property type="entry name" value="CD2/SLAM_rcpt"/>
</dbReference>
<dbReference type="GO" id="GO:0016020">
    <property type="term" value="C:membrane"/>
    <property type="evidence" value="ECO:0007669"/>
    <property type="project" value="UniProtKB-SubCell"/>
</dbReference>
<accession>A0AAV4B0F1</accession>
<evidence type="ECO:0000256" key="2">
    <source>
        <dbReference type="ARBA" id="ARBA00022729"/>
    </source>
</evidence>
<dbReference type="EMBL" id="BLXT01004363">
    <property type="protein sequence ID" value="GFO11849.1"/>
    <property type="molecule type" value="Genomic_DNA"/>
</dbReference>
<dbReference type="Pfam" id="PF07686">
    <property type="entry name" value="V-set"/>
    <property type="match status" value="1"/>
</dbReference>
<dbReference type="SMART" id="SM00409">
    <property type="entry name" value="IG"/>
    <property type="match status" value="1"/>
</dbReference>
<dbReference type="InterPro" id="IPR013783">
    <property type="entry name" value="Ig-like_fold"/>
</dbReference>
<organism evidence="7 8">
    <name type="scientific">Plakobranchus ocellatus</name>
    <dbReference type="NCBI Taxonomy" id="259542"/>
    <lineage>
        <taxon>Eukaryota</taxon>
        <taxon>Metazoa</taxon>
        <taxon>Spiralia</taxon>
        <taxon>Lophotrochozoa</taxon>
        <taxon>Mollusca</taxon>
        <taxon>Gastropoda</taxon>
        <taxon>Heterobranchia</taxon>
        <taxon>Euthyneura</taxon>
        <taxon>Panpulmonata</taxon>
        <taxon>Sacoglossa</taxon>
        <taxon>Placobranchoidea</taxon>
        <taxon>Plakobranchidae</taxon>
        <taxon>Plakobranchus</taxon>
    </lineage>
</organism>
<evidence type="ECO:0000313" key="7">
    <source>
        <dbReference type="EMBL" id="GFO11849.1"/>
    </source>
</evidence>
<dbReference type="PANTHER" id="PTHR12080">
    <property type="entry name" value="SIGNALING LYMPHOCYTIC ACTIVATION MOLECULE"/>
    <property type="match status" value="1"/>
</dbReference>
<feature type="region of interest" description="Disordered" evidence="5">
    <location>
        <begin position="1"/>
        <end position="23"/>
    </location>
</feature>
<dbReference type="PROSITE" id="PS50835">
    <property type="entry name" value="IG_LIKE"/>
    <property type="match status" value="1"/>
</dbReference>
<comment type="caution">
    <text evidence="7">The sequence shown here is derived from an EMBL/GenBank/DDBJ whole genome shotgun (WGS) entry which is preliminary data.</text>
</comment>
<dbReference type="InterPro" id="IPR036179">
    <property type="entry name" value="Ig-like_dom_sf"/>
</dbReference>
<gene>
    <name evidence="7" type="ORF">PoB_003835400</name>
</gene>
<dbReference type="SUPFAM" id="SSF48726">
    <property type="entry name" value="Immunoglobulin"/>
    <property type="match status" value="1"/>
</dbReference>
<protein>
    <submittedName>
        <fullName evidence="7">Protein turtle</fullName>
    </submittedName>
</protein>
<name>A0AAV4B0F1_9GAST</name>
<feature type="domain" description="Ig-like" evidence="6">
    <location>
        <begin position="23"/>
        <end position="124"/>
    </location>
</feature>
<dbReference type="Proteomes" id="UP000735302">
    <property type="component" value="Unassembled WGS sequence"/>
</dbReference>
<evidence type="ECO:0000256" key="5">
    <source>
        <dbReference type="SAM" id="MobiDB-lite"/>
    </source>
</evidence>
<feature type="compositionally biased region" description="Low complexity" evidence="5">
    <location>
        <begin position="12"/>
        <end position="22"/>
    </location>
</feature>
<feature type="compositionally biased region" description="Polar residues" evidence="5">
    <location>
        <begin position="1"/>
        <end position="11"/>
    </location>
</feature>
<keyword evidence="2" id="KW-0732">Signal</keyword>
<sequence>MLYPTSMLTCGQQKSRQKTQQQPNSLYLSANLGSTQVLPCELKYPHNTTNYVLEWQKGDMKTLVTKMDGYRGTFNKEESLKGRLSLVKKTSLQISHIQQSDNGWYKCDITYDSGTVNSTYIHLTVRSTY</sequence>
<evidence type="ECO:0000256" key="4">
    <source>
        <dbReference type="ARBA" id="ARBA00023180"/>
    </source>
</evidence>
<evidence type="ECO:0000256" key="1">
    <source>
        <dbReference type="ARBA" id="ARBA00004370"/>
    </source>
</evidence>
<keyword evidence="3" id="KW-0472">Membrane</keyword>
<evidence type="ECO:0000313" key="8">
    <source>
        <dbReference type="Proteomes" id="UP000735302"/>
    </source>
</evidence>
<evidence type="ECO:0000256" key="3">
    <source>
        <dbReference type="ARBA" id="ARBA00023136"/>
    </source>
</evidence>